<protein>
    <submittedName>
        <fullName evidence="2">Uncharacterized protein</fullName>
    </submittedName>
</protein>
<name>A0A1T4QJH4_9FUSO</name>
<keyword evidence="3" id="KW-1185">Reference proteome</keyword>
<sequence length="44" mass="5006">MILPNIIFICLSFIFIFGVFIIGDFLMLVELIILAFKLNNKGSN</sequence>
<organism evidence="2 3">
    <name type="scientific">Cetobacterium ceti</name>
    <dbReference type="NCBI Taxonomy" id="180163"/>
    <lineage>
        <taxon>Bacteria</taxon>
        <taxon>Fusobacteriati</taxon>
        <taxon>Fusobacteriota</taxon>
        <taxon>Fusobacteriia</taxon>
        <taxon>Fusobacteriales</taxon>
        <taxon>Fusobacteriaceae</taxon>
        <taxon>Cetobacterium</taxon>
    </lineage>
</organism>
<proteinExistence type="predicted"/>
<keyword evidence="1" id="KW-0812">Transmembrane</keyword>
<keyword evidence="1" id="KW-1133">Transmembrane helix</keyword>
<dbReference type="Proteomes" id="UP000191153">
    <property type="component" value="Unassembled WGS sequence"/>
</dbReference>
<feature type="transmembrane region" description="Helical" evidence="1">
    <location>
        <begin position="6"/>
        <end position="36"/>
    </location>
</feature>
<accession>A0A1T4QJH4</accession>
<dbReference type="STRING" id="180163.SAMN02745174_02351"/>
<dbReference type="EMBL" id="FUWX01000025">
    <property type="protein sequence ID" value="SKA03943.1"/>
    <property type="molecule type" value="Genomic_DNA"/>
</dbReference>
<evidence type="ECO:0000313" key="3">
    <source>
        <dbReference type="Proteomes" id="UP000191153"/>
    </source>
</evidence>
<evidence type="ECO:0000313" key="2">
    <source>
        <dbReference type="EMBL" id="SKA03943.1"/>
    </source>
</evidence>
<evidence type="ECO:0000256" key="1">
    <source>
        <dbReference type="SAM" id="Phobius"/>
    </source>
</evidence>
<reference evidence="2 3" key="1">
    <citation type="submission" date="2017-02" db="EMBL/GenBank/DDBJ databases">
        <authorList>
            <person name="Peterson S.W."/>
        </authorList>
    </citation>
    <scope>NUCLEOTIDE SEQUENCE [LARGE SCALE GENOMIC DNA]</scope>
    <source>
        <strain evidence="2 3">ATCC 700028</strain>
    </source>
</reference>
<gene>
    <name evidence="2" type="ORF">SAMN02745174_02351</name>
</gene>
<keyword evidence="1" id="KW-0472">Membrane</keyword>
<dbReference type="AlphaFoldDB" id="A0A1T4QJH4"/>